<sequence>MSFEITFIILLIGIFSLVAGRILTTLFILNPKVNQADLDSNFKQKDLNLLAYVGVKKSEIQDKFESTSIFNKLFGITKYYKVLVYSSAEKSHQLLWAKASKLVFFSPIRTKIVEFVEEEEGTLLLEHFKEENFSISVDVINECPACSSKVEELDFECSKCGIAFR</sequence>
<dbReference type="EMBL" id="FQWS01000001">
    <property type="protein sequence ID" value="SHG79596.1"/>
    <property type="molecule type" value="Genomic_DNA"/>
</dbReference>
<keyword evidence="1" id="KW-0812">Transmembrane</keyword>
<evidence type="ECO:0000313" key="3">
    <source>
        <dbReference type="Proteomes" id="UP000184522"/>
    </source>
</evidence>
<evidence type="ECO:0000256" key="1">
    <source>
        <dbReference type="SAM" id="Phobius"/>
    </source>
</evidence>
<gene>
    <name evidence="2" type="ORF">SAMN05444148_0966</name>
</gene>
<protein>
    <recommendedName>
        <fullName evidence="4">Zinc-ribbon domain-containing protein</fullName>
    </recommendedName>
</protein>
<proteinExistence type="predicted"/>
<organism evidence="2 3">
    <name type="scientific">Winogradskyella jejuensis</name>
    <dbReference type="NCBI Taxonomy" id="1089305"/>
    <lineage>
        <taxon>Bacteria</taxon>
        <taxon>Pseudomonadati</taxon>
        <taxon>Bacteroidota</taxon>
        <taxon>Flavobacteriia</taxon>
        <taxon>Flavobacteriales</taxon>
        <taxon>Flavobacteriaceae</taxon>
        <taxon>Winogradskyella</taxon>
    </lineage>
</organism>
<dbReference type="AlphaFoldDB" id="A0A1M5MQU9"/>
<evidence type="ECO:0008006" key="4">
    <source>
        <dbReference type="Google" id="ProtNLM"/>
    </source>
</evidence>
<keyword evidence="3" id="KW-1185">Reference proteome</keyword>
<dbReference type="Proteomes" id="UP000184522">
    <property type="component" value="Unassembled WGS sequence"/>
</dbReference>
<reference evidence="3" key="1">
    <citation type="submission" date="2016-11" db="EMBL/GenBank/DDBJ databases">
        <authorList>
            <person name="Varghese N."/>
            <person name="Submissions S."/>
        </authorList>
    </citation>
    <scope>NUCLEOTIDE SEQUENCE [LARGE SCALE GENOMIC DNA]</scope>
    <source>
        <strain evidence="3">DSM 25330</strain>
    </source>
</reference>
<keyword evidence="1" id="KW-0472">Membrane</keyword>
<feature type="transmembrane region" description="Helical" evidence="1">
    <location>
        <begin position="6"/>
        <end position="29"/>
    </location>
</feature>
<evidence type="ECO:0000313" key="2">
    <source>
        <dbReference type="EMBL" id="SHG79596.1"/>
    </source>
</evidence>
<name>A0A1M5MQU9_9FLAO</name>
<dbReference type="STRING" id="1089305.SAMN05444148_0966"/>
<accession>A0A1M5MQU9</accession>
<keyword evidence="1" id="KW-1133">Transmembrane helix</keyword>
<dbReference type="RefSeq" id="WP_073083751.1">
    <property type="nucleotide sequence ID" value="NZ_FQWS01000001.1"/>
</dbReference>